<feature type="compositionally biased region" description="Basic and acidic residues" evidence="2">
    <location>
        <begin position="40"/>
        <end position="51"/>
    </location>
</feature>
<feature type="compositionally biased region" description="Polar residues" evidence="2">
    <location>
        <begin position="1"/>
        <end position="17"/>
    </location>
</feature>
<dbReference type="GO" id="GO:0005634">
    <property type="term" value="C:nucleus"/>
    <property type="evidence" value="ECO:0007669"/>
    <property type="project" value="TreeGrafter"/>
</dbReference>
<organism evidence="4 5">
    <name type="scientific">Fasciola gigantica</name>
    <name type="common">Giant liver fluke</name>
    <dbReference type="NCBI Taxonomy" id="46835"/>
    <lineage>
        <taxon>Eukaryota</taxon>
        <taxon>Metazoa</taxon>
        <taxon>Spiralia</taxon>
        <taxon>Lophotrochozoa</taxon>
        <taxon>Platyhelminthes</taxon>
        <taxon>Trematoda</taxon>
        <taxon>Digenea</taxon>
        <taxon>Plagiorchiida</taxon>
        <taxon>Echinostomata</taxon>
        <taxon>Echinostomatoidea</taxon>
        <taxon>Fasciolidae</taxon>
        <taxon>Fasciola</taxon>
    </lineage>
</organism>
<evidence type="ECO:0000313" key="4">
    <source>
        <dbReference type="EMBL" id="TPP57758.1"/>
    </source>
</evidence>
<keyword evidence="1" id="KW-0597">Phosphoprotein</keyword>
<dbReference type="PANTHER" id="PTHR46551">
    <property type="entry name" value="SAP DOMAIN-CONTAINING RIBONUCLEOPROTEIN"/>
    <property type="match status" value="1"/>
</dbReference>
<keyword evidence="5" id="KW-1185">Reference proteome</keyword>
<protein>
    <recommendedName>
        <fullName evidence="3">THO1-MOS11 C-terminal domain-containing protein</fullName>
    </recommendedName>
</protein>
<dbReference type="GO" id="GO:0016973">
    <property type="term" value="P:poly(A)+ mRNA export from nucleus"/>
    <property type="evidence" value="ECO:0007669"/>
    <property type="project" value="TreeGrafter"/>
</dbReference>
<dbReference type="OrthoDB" id="6251567at2759"/>
<dbReference type="PANTHER" id="PTHR46551:SF1">
    <property type="entry name" value="SAP DOMAIN-CONTAINING RIBONUCLEOPROTEIN"/>
    <property type="match status" value="1"/>
</dbReference>
<feature type="compositionally biased region" description="Polar residues" evidence="2">
    <location>
        <begin position="59"/>
        <end position="73"/>
    </location>
</feature>
<evidence type="ECO:0000256" key="1">
    <source>
        <dbReference type="ARBA" id="ARBA00022553"/>
    </source>
</evidence>
<feature type="region of interest" description="Disordered" evidence="2">
    <location>
        <begin position="1"/>
        <end position="74"/>
    </location>
</feature>
<proteinExistence type="predicted"/>
<dbReference type="EMBL" id="SUNJ01012792">
    <property type="protein sequence ID" value="TPP57758.1"/>
    <property type="molecule type" value="Genomic_DNA"/>
</dbReference>
<dbReference type="InterPro" id="IPR052240">
    <property type="entry name" value="SAP_domain_ribonucleoprotein"/>
</dbReference>
<gene>
    <name evidence="4" type="ORF">FGIG_11148</name>
</gene>
<comment type="caution">
    <text evidence="4">The sequence shown here is derived from an EMBL/GenBank/DDBJ whole genome shotgun (WGS) entry which is preliminary data.</text>
</comment>
<feature type="domain" description="THO1-MOS11 C-terminal" evidence="3">
    <location>
        <begin position="187"/>
        <end position="215"/>
    </location>
</feature>
<dbReference type="Proteomes" id="UP000316759">
    <property type="component" value="Unassembled WGS sequence"/>
</dbReference>
<reference evidence="4 5" key="1">
    <citation type="submission" date="2019-04" db="EMBL/GenBank/DDBJ databases">
        <title>Annotation for the trematode Fasciola gigantica.</title>
        <authorList>
            <person name="Choi Y.-J."/>
        </authorList>
    </citation>
    <scope>NUCLEOTIDE SEQUENCE [LARGE SCALE GENOMIC DNA]</scope>
    <source>
        <strain evidence="4">Uganda_cow_1</strain>
    </source>
</reference>
<dbReference type="STRING" id="46835.A0A504YHB4"/>
<sequence length="217" mass="23840">MAVSWSETSLNAQSSGVIETPKNDTLDAGLKRPITMSESPVKEHTEGDAKNDVAVSGPTKITMNEDSPSSESELLTRRANRFGLSRPACGISLTDDKLAARARRFGLPVAESHSEIAGVRSDTGTLVRFPDEAEKLKRRAERFGEVTSEHMVKMDDAARKAIRLQRFGQSAVSTTGKRDGDTKTRSELEMKIARAEKFGIETDEDKLQKRKARFGLS</sequence>
<accession>A0A504YHB4</accession>
<feature type="domain" description="THO1-MOS11 C-terminal" evidence="3">
    <location>
        <begin position="131"/>
        <end position="168"/>
    </location>
</feature>
<dbReference type="Pfam" id="PF18592">
    <property type="entry name" value="Tho1_MOS11_C"/>
    <property type="match status" value="2"/>
</dbReference>
<evidence type="ECO:0000259" key="3">
    <source>
        <dbReference type="Pfam" id="PF18592"/>
    </source>
</evidence>
<evidence type="ECO:0000313" key="5">
    <source>
        <dbReference type="Proteomes" id="UP000316759"/>
    </source>
</evidence>
<evidence type="ECO:0000256" key="2">
    <source>
        <dbReference type="SAM" id="MobiDB-lite"/>
    </source>
</evidence>
<dbReference type="InterPro" id="IPR040746">
    <property type="entry name" value="THO1_MOS11_C"/>
</dbReference>
<name>A0A504YHB4_FASGI</name>
<dbReference type="AlphaFoldDB" id="A0A504YHB4"/>